<feature type="region of interest" description="Disordered" evidence="1">
    <location>
        <begin position="1"/>
        <end position="56"/>
    </location>
</feature>
<dbReference type="EMBL" id="FCOC02000003">
    <property type="protein sequence ID" value="SAL22499.1"/>
    <property type="molecule type" value="Genomic_DNA"/>
</dbReference>
<organism evidence="2 3">
    <name type="scientific">Caballeronia sordidicola</name>
    <name type="common">Burkholderia sordidicola</name>
    <dbReference type="NCBI Taxonomy" id="196367"/>
    <lineage>
        <taxon>Bacteria</taxon>
        <taxon>Pseudomonadati</taxon>
        <taxon>Pseudomonadota</taxon>
        <taxon>Betaproteobacteria</taxon>
        <taxon>Burkholderiales</taxon>
        <taxon>Burkholderiaceae</taxon>
        <taxon>Caballeronia</taxon>
    </lineage>
</organism>
<accession>A0A158FSZ4</accession>
<gene>
    <name evidence="2" type="ORF">AWB64_01715</name>
</gene>
<dbReference type="AlphaFoldDB" id="A0A158FSZ4"/>
<dbReference type="Proteomes" id="UP000054893">
    <property type="component" value="Unassembled WGS sequence"/>
</dbReference>
<protein>
    <submittedName>
        <fullName evidence="2">Uncharacterized protein</fullName>
    </submittedName>
</protein>
<sequence length="56" mass="5833">MSTPPVDPTQLPIEPDPDELLDPDAPPNPDDPDLPDGPDSATPLVPADPNNGSPRL</sequence>
<dbReference type="RefSeq" id="WP_157766600.1">
    <property type="nucleotide sequence ID" value="NZ_FCOC02000003.1"/>
</dbReference>
<proteinExistence type="predicted"/>
<evidence type="ECO:0000313" key="2">
    <source>
        <dbReference type="EMBL" id="SAL22499.1"/>
    </source>
</evidence>
<evidence type="ECO:0000313" key="3">
    <source>
        <dbReference type="Proteomes" id="UP000054893"/>
    </source>
</evidence>
<reference evidence="2 3" key="1">
    <citation type="submission" date="2016-01" db="EMBL/GenBank/DDBJ databases">
        <authorList>
            <person name="Oliw E.H."/>
        </authorList>
    </citation>
    <scope>NUCLEOTIDE SEQUENCE [LARGE SCALE GENOMIC DNA]</scope>
    <source>
        <strain evidence="2">LMG 22029</strain>
    </source>
</reference>
<evidence type="ECO:0000256" key="1">
    <source>
        <dbReference type="SAM" id="MobiDB-lite"/>
    </source>
</evidence>
<name>A0A158FSZ4_CABSO</name>